<dbReference type="InterPro" id="IPR013610">
    <property type="entry name" value="ArdC_N"/>
</dbReference>
<dbReference type="RefSeq" id="WP_115855634.1">
    <property type="nucleotide sequence ID" value="NZ_QRDJ01000012.1"/>
</dbReference>
<proteinExistence type="predicted"/>
<evidence type="ECO:0000313" key="4">
    <source>
        <dbReference type="EMBL" id="REC93381.1"/>
    </source>
</evidence>
<sequence>MADIYQAITDRILESLEQGHLPGIGKPWDPSSRMPFIPCNAVSGRQYSGINVPLLWDMADKCGFSQDRWLTFRQAKEAGGTVRKGEKSTLACFYKPMKREIVDNAGEPVLDDEGNPKEKHFAILRGFNLFNVDQCDGLPDEITNPPPASVEGFDSVDALDDFIDGCGIKVTHSLDREHAAYYPRQDRVLLPAKERFHDADSYYSVALHELTHATGHESRLARIGITDPEPFGSDRYALEELVAQLGSAFLCGHFGIRNEAFDAAYIASWISVMKADKKAIFRATGAARLAADFLKQSHQENRAPASTDQAPKESAKATPTRRPQVNDQDIELFGHLWPLGNSVKLDSTVDRGTLRAQITRLKQMGYVLDAATQTWNLSAAAAA</sequence>
<feature type="domain" description="N-terminal" evidence="2">
    <location>
        <begin position="3"/>
        <end position="130"/>
    </location>
</feature>
<name>A0A3D9DRT8_9GAMM</name>
<organism evidence="4 5">
    <name type="scientific">Kushneria indalinina DSM 14324</name>
    <dbReference type="NCBI Taxonomy" id="1122140"/>
    <lineage>
        <taxon>Bacteria</taxon>
        <taxon>Pseudomonadati</taxon>
        <taxon>Pseudomonadota</taxon>
        <taxon>Gammaproteobacteria</taxon>
        <taxon>Oceanospirillales</taxon>
        <taxon>Halomonadaceae</taxon>
        <taxon>Kushneria</taxon>
    </lineage>
</organism>
<dbReference type="InterPro" id="IPR021693">
    <property type="entry name" value="DUF3275"/>
</dbReference>
<evidence type="ECO:0000313" key="5">
    <source>
        <dbReference type="Proteomes" id="UP000256334"/>
    </source>
</evidence>
<gene>
    <name evidence="4" type="ORF">C8D72_3426</name>
</gene>
<dbReference type="Pfam" id="PF18818">
    <property type="entry name" value="MPTase-PolyVal"/>
    <property type="match status" value="1"/>
</dbReference>
<dbReference type="EMBL" id="QRDJ01000012">
    <property type="protein sequence ID" value="REC93381.1"/>
    <property type="molecule type" value="Genomic_DNA"/>
</dbReference>
<dbReference type="OrthoDB" id="9792687at2"/>
<feature type="domain" description="Polyvalent protein metallopeptidase" evidence="3">
    <location>
        <begin position="158"/>
        <end position="284"/>
    </location>
</feature>
<dbReference type="Proteomes" id="UP000256334">
    <property type="component" value="Unassembled WGS sequence"/>
</dbReference>
<evidence type="ECO:0000259" key="3">
    <source>
        <dbReference type="Pfam" id="PF18818"/>
    </source>
</evidence>
<feature type="region of interest" description="Disordered" evidence="1">
    <location>
        <begin position="298"/>
        <end position="324"/>
    </location>
</feature>
<dbReference type="InterPro" id="IPR041459">
    <property type="entry name" value="MPTase-PolyVal"/>
</dbReference>
<dbReference type="GO" id="GO:0003697">
    <property type="term" value="F:single-stranded DNA binding"/>
    <property type="evidence" value="ECO:0007669"/>
    <property type="project" value="InterPro"/>
</dbReference>
<evidence type="ECO:0000259" key="2">
    <source>
        <dbReference type="Pfam" id="PF08401"/>
    </source>
</evidence>
<dbReference type="Pfam" id="PF08401">
    <property type="entry name" value="ArdcN"/>
    <property type="match status" value="1"/>
</dbReference>
<dbReference type="Pfam" id="PF11679">
    <property type="entry name" value="DUF3275"/>
    <property type="match status" value="1"/>
</dbReference>
<comment type="caution">
    <text evidence="4">The sequence shown here is derived from an EMBL/GenBank/DDBJ whole genome shotgun (WGS) entry which is preliminary data.</text>
</comment>
<keyword evidence="5" id="KW-1185">Reference proteome</keyword>
<reference evidence="4 5" key="1">
    <citation type="submission" date="2018-07" db="EMBL/GenBank/DDBJ databases">
        <title>Genomic Encyclopedia of Type Strains, Phase IV (KMG-IV): sequencing the most valuable type-strain genomes for metagenomic binning, comparative biology and taxonomic classification.</title>
        <authorList>
            <person name="Goeker M."/>
        </authorList>
    </citation>
    <scope>NUCLEOTIDE SEQUENCE [LARGE SCALE GENOMIC DNA]</scope>
    <source>
        <strain evidence="4 5">DSM 14324</strain>
    </source>
</reference>
<dbReference type="AlphaFoldDB" id="A0A3D9DRT8"/>
<protein>
    <submittedName>
        <fullName evidence="4">Antirestriction protein ArdC</fullName>
    </submittedName>
</protein>
<evidence type="ECO:0000256" key="1">
    <source>
        <dbReference type="SAM" id="MobiDB-lite"/>
    </source>
</evidence>
<accession>A0A3D9DRT8</accession>